<accession>A0A938Y1Y7</accession>
<keyword evidence="6" id="KW-1278">Translocase</keyword>
<protein>
    <submittedName>
        <fullName evidence="10">Na+-translocating ferredoxin:NAD+ oxidoreductase RnfD subunit</fullName>
    </submittedName>
</protein>
<evidence type="ECO:0000256" key="5">
    <source>
        <dbReference type="ARBA" id="ARBA00022692"/>
    </source>
</evidence>
<dbReference type="AlphaFoldDB" id="A0A938Y1Y7"/>
<feature type="transmembrane region" description="Helical" evidence="9">
    <location>
        <begin position="25"/>
        <end position="44"/>
    </location>
</feature>
<keyword evidence="3" id="KW-0285">Flavoprotein</keyword>
<dbReference type="PANTHER" id="PTHR30578:SF0">
    <property type="entry name" value="ION-TRANSLOCATING OXIDOREDUCTASE COMPLEX SUBUNIT D"/>
    <property type="match status" value="1"/>
</dbReference>
<evidence type="ECO:0000256" key="2">
    <source>
        <dbReference type="ARBA" id="ARBA00022553"/>
    </source>
</evidence>
<dbReference type="EMBL" id="JAFBEB010000003">
    <property type="protein sequence ID" value="MBM7589690.1"/>
    <property type="molecule type" value="Genomic_DNA"/>
</dbReference>
<keyword evidence="5 9" id="KW-0812">Transmembrane</keyword>
<organism evidence="10 11">
    <name type="scientific">Brevibacillus fulvus</name>
    <dbReference type="NCBI Taxonomy" id="1125967"/>
    <lineage>
        <taxon>Bacteria</taxon>
        <taxon>Bacillati</taxon>
        <taxon>Bacillota</taxon>
        <taxon>Bacilli</taxon>
        <taxon>Bacillales</taxon>
        <taxon>Paenibacillaceae</taxon>
        <taxon>Brevibacillus</taxon>
    </lineage>
</organism>
<dbReference type="PANTHER" id="PTHR30578">
    <property type="entry name" value="ELECTRON TRANSPORT COMPLEX PROTEIN RNFD"/>
    <property type="match status" value="1"/>
</dbReference>
<feature type="transmembrane region" description="Helical" evidence="9">
    <location>
        <begin position="73"/>
        <end position="89"/>
    </location>
</feature>
<evidence type="ECO:0000256" key="3">
    <source>
        <dbReference type="ARBA" id="ARBA00022630"/>
    </source>
</evidence>
<evidence type="ECO:0000256" key="8">
    <source>
        <dbReference type="ARBA" id="ARBA00023136"/>
    </source>
</evidence>
<evidence type="ECO:0000256" key="9">
    <source>
        <dbReference type="SAM" id="Phobius"/>
    </source>
</evidence>
<dbReference type="InterPro" id="IPR004338">
    <property type="entry name" value="NqrB/RnfD"/>
</dbReference>
<evidence type="ECO:0000313" key="11">
    <source>
        <dbReference type="Proteomes" id="UP000717624"/>
    </source>
</evidence>
<evidence type="ECO:0000313" key="10">
    <source>
        <dbReference type="EMBL" id="MBM7589690.1"/>
    </source>
</evidence>
<evidence type="ECO:0000256" key="7">
    <source>
        <dbReference type="ARBA" id="ARBA00022989"/>
    </source>
</evidence>
<keyword evidence="1" id="KW-0813">Transport</keyword>
<dbReference type="GO" id="GO:0055085">
    <property type="term" value="P:transmembrane transport"/>
    <property type="evidence" value="ECO:0007669"/>
    <property type="project" value="InterPro"/>
</dbReference>
<feature type="transmembrane region" description="Helical" evidence="9">
    <location>
        <begin position="250"/>
        <end position="269"/>
    </location>
</feature>
<dbReference type="RefSeq" id="WP_204517412.1">
    <property type="nucleotide sequence ID" value="NZ_BAABIN010000038.1"/>
</dbReference>
<keyword evidence="7 9" id="KW-1133">Transmembrane helix</keyword>
<evidence type="ECO:0000256" key="4">
    <source>
        <dbReference type="ARBA" id="ARBA00022643"/>
    </source>
</evidence>
<dbReference type="Proteomes" id="UP000717624">
    <property type="component" value="Unassembled WGS sequence"/>
</dbReference>
<sequence length="281" mass="31826">MFTNLQAKTSRVITSWADYKLDPRFFILLFLASFATAGQLYLGFYQKWDAVIASVLATTLTELVLVRLLRKKWQFPLSAFITGIGVSLLLSSFQIWPYVVTSILSIVLKFAIRFKGGHVFNPNNVALVIMLLLLPEYAVSTPKQWTNSYEVMVVILVFGFIAAYFANRLDTVLAFLGSFTLFAFVRHWFFGAPLLAALGPLLGASLQLFTFFMITDPKTTPATRPARIAVAFCIAMIDAILRVNRVTNPQFYAVFVVCLLLMIPYRYWMDKKLQNIPARET</sequence>
<keyword evidence="2" id="KW-0597">Phosphoprotein</keyword>
<evidence type="ECO:0000256" key="6">
    <source>
        <dbReference type="ARBA" id="ARBA00022967"/>
    </source>
</evidence>
<name>A0A938Y1Y7_9BACL</name>
<keyword evidence="8 9" id="KW-0472">Membrane</keyword>
<comment type="caution">
    <text evidence="10">The sequence shown here is derived from an EMBL/GenBank/DDBJ whole genome shotgun (WGS) entry which is preliminary data.</text>
</comment>
<gene>
    <name evidence="10" type="ORF">JOD01_001290</name>
</gene>
<reference evidence="10" key="1">
    <citation type="submission" date="2021-01" db="EMBL/GenBank/DDBJ databases">
        <title>Genomic Encyclopedia of Type Strains, Phase IV (KMG-IV): sequencing the most valuable type-strain genomes for metagenomic binning, comparative biology and taxonomic classification.</title>
        <authorList>
            <person name="Goeker M."/>
        </authorList>
    </citation>
    <scope>NUCLEOTIDE SEQUENCE</scope>
    <source>
        <strain evidence="10">DSM 25523</strain>
    </source>
</reference>
<feature type="transmembrane region" description="Helical" evidence="9">
    <location>
        <begin position="195"/>
        <end position="214"/>
    </location>
</feature>
<keyword evidence="11" id="KW-1185">Reference proteome</keyword>
<evidence type="ECO:0000256" key="1">
    <source>
        <dbReference type="ARBA" id="ARBA00022448"/>
    </source>
</evidence>
<feature type="transmembrane region" description="Helical" evidence="9">
    <location>
        <begin position="124"/>
        <end position="140"/>
    </location>
</feature>
<proteinExistence type="predicted"/>
<feature type="transmembrane region" description="Helical" evidence="9">
    <location>
        <begin position="146"/>
        <end position="165"/>
    </location>
</feature>
<feature type="transmembrane region" description="Helical" evidence="9">
    <location>
        <begin position="50"/>
        <end position="66"/>
    </location>
</feature>
<dbReference type="GO" id="GO:0005886">
    <property type="term" value="C:plasma membrane"/>
    <property type="evidence" value="ECO:0007669"/>
    <property type="project" value="TreeGrafter"/>
</dbReference>
<keyword evidence="4" id="KW-0288">FMN</keyword>
<feature type="transmembrane region" description="Helical" evidence="9">
    <location>
        <begin position="226"/>
        <end position="244"/>
    </location>
</feature>